<organism evidence="2 3">
    <name type="scientific">Allomeiothermus silvanus (strain ATCC 700542 / DSM 9946 / NBRC 106475 / NCIMB 13440 / VI-R2)</name>
    <name type="common">Thermus silvanus</name>
    <dbReference type="NCBI Taxonomy" id="526227"/>
    <lineage>
        <taxon>Bacteria</taxon>
        <taxon>Thermotogati</taxon>
        <taxon>Deinococcota</taxon>
        <taxon>Deinococci</taxon>
        <taxon>Thermales</taxon>
        <taxon>Thermaceae</taxon>
        <taxon>Allomeiothermus</taxon>
    </lineage>
</organism>
<proteinExistence type="inferred from homology"/>
<evidence type="ECO:0000256" key="1">
    <source>
        <dbReference type="ARBA" id="ARBA00006484"/>
    </source>
</evidence>
<sequence>MTRDLLGLSGRIVMVTGAGRGYGRSLAHAYGRNGATVVAVDPDVELATGVASEVEELGATAIPIRGDMAVVLDVMNTFDKVEELFGTLDGIVHVTRADSKTPFLELLESEWYDLLNADVKSSLYVMQHGLRYLSGGGFVTVVLPPSGRNQPHVLSIRGAVAGLIEGTTQIFPENVRVNGIVPSRDASSSEYDQALVRAAVGLGSMVSEGIRGQVLEVLLPEPPQPPEIYDLLRELP</sequence>
<name>D7BG70_ALLS1</name>
<dbReference type="KEGG" id="msv:Mesil_0043"/>
<dbReference type="InterPro" id="IPR036291">
    <property type="entry name" value="NAD(P)-bd_dom_sf"/>
</dbReference>
<dbReference type="HOGENOM" id="CLU_010194_23_0_0"/>
<evidence type="ECO:0000313" key="3">
    <source>
        <dbReference type="Proteomes" id="UP000001916"/>
    </source>
</evidence>
<evidence type="ECO:0000313" key="2">
    <source>
        <dbReference type="EMBL" id="ADH61991.1"/>
    </source>
</evidence>
<dbReference type="Pfam" id="PF00106">
    <property type="entry name" value="adh_short"/>
    <property type="match status" value="1"/>
</dbReference>
<dbReference type="Proteomes" id="UP000001916">
    <property type="component" value="Chromosome"/>
</dbReference>
<reference evidence="2 3" key="1">
    <citation type="journal article" date="2010" name="Stand. Genomic Sci.">
        <title>Complete genome sequence of Meiothermus silvanus type strain (VI-R2).</title>
        <authorList>
            <person name="Sikorski J."/>
            <person name="Tindall B.J."/>
            <person name="Lowry S."/>
            <person name="Lucas S."/>
            <person name="Nolan M."/>
            <person name="Copeland A."/>
            <person name="Glavina Del Rio T."/>
            <person name="Tice H."/>
            <person name="Cheng J.F."/>
            <person name="Han C."/>
            <person name="Pitluck S."/>
            <person name="Liolios K."/>
            <person name="Ivanova N."/>
            <person name="Mavromatis K."/>
            <person name="Mikhailova N."/>
            <person name="Pati A."/>
            <person name="Goodwin L."/>
            <person name="Chen A."/>
            <person name="Palaniappan K."/>
            <person name="Land M."/>
            <person name="Hauser L."/>
            <person name="Chang Y.J."/>
            <person name="Jeffries C.D."/>
            <person name="Rohde M."/>
            <person name="Goker M."/>
            <person name="Woyke T."/>
            <person name="Bristow J."/>
            <person name="Eisen J.A."/>
            <person name="Markowitz V."/>
            <person name="Hugenholtz P."/>
            <person name="Kyrpides N.C."/>
            <person name="Klenk H.P."/>
            <person name="Lapidus A."/>
        </authorList>
    </citation>
    <scope>NUCLEOTIDE SEQUENCE [LARGE SCALE GENOMIC DNA]</scope>
    <source>
        <strain evidence="3">ATCC 700542 / DSM 9946 / VI-R2</strain>
    </source>
</reference>
<dbReference type="InterPro" id="IPR050259">
    <property type="entry name" value="SDR"/>
</dbReference>
<dbReference type="eggNOG" id="COG1028">
    <property type="taxonomic scope" value="Bacteria"/>
</dbReference>
<dbReference type="PRINTS" id="PR00081">
    <property type="entry name" value="GDHRDH"/>
</dbReference>
<comment type="similarity">
    <text evidence="1">Belongs to the short-chain dehydrogenases/reductases (SDR) family.</text>
</comment>
<protein>
    <submittedName>
        <fullName evidence="2">Short-chain dehydrogenase/reductase SDR</fullName>
    </submittedName>
</protein>
<keyword evidence="3" id="KW-1185">Reference proteome</keyword>
<gene>
    <name evidence="2" type="ordered locus">Mesil_0043</name>
</gene>
<dbReference type="EMBL" id="CP002042">
    <property type="protein sequence ID" value="ADH61991.1"/>
    <property type="molecule type" value="Genomic_DNA"/>
</dbReference>
<dbReference type="OrthoDB" id="24750at2"/>
<dbReference type="AlphaFoldDB" id="D7BG70"/>
<dbReference type="SUPFAM" id="SSF51735">
    <property type="entry name" value="NAD(P)-binding Rossmann-fold domains"/>
    <property type="match status" value="1"/>
</dbReference>
<dbReference type="PANTHER" id="PTHR42879:SF2">
    <property type="entry name" value="3-OXOACYL-[ACYL-CARRIER-PROTEIN] REDUCTASE FABG"/>
    <property type="match status" value="1"/>
</dbReference>
<dbReference type="RefSeq" id="WP_013156599.1">
    <property type="nucleotide sequence ID" value="NC_014212.1"/>
</dbReference>
<dbReference type="PANTHER" id="PTHR42879">
    <property type="entry name" value="3-OXOACYL-(ACYL-CARRIER-PROTEIN) REDUCTASE"/>
    <property type="match status" value="1"/>
</dbReference>
<dbReference type="STRING" id="526227.Mesil_0043"/>
<dbReference type="InterPro" id="IPR002347">
    <property type="entry name" value="SDR_fam"/>
</dbReference>
<accession>D7BG70</accession>
<dbReference type="Gene3D" id="3.40.50.720">
    <property type="entry name" value="NAD(P)-binding Rossmann-like Domain"/>
    <property type="match status" value="1"/>
</dbReference>